<reference evidence="7 8" key="1">
    <citation type="submission" date="2020-08" db="EMBL/GenBank/DDBJ databases">
        <title>Genomic Encyclopedia of Type Strains, Phase IV (KMG-IV): sequencing the most valuable type-strain genomes for metagenomic binning, comparative biology and taxonomic classification.</title>
        <authorList>
            <person name="Goeker M."/>
        </authorList>
    </citation>
    <scope>NUCLEOTIDE SEQUENCE [LARGE SCALE GENOMIC DNA]</scope>
    <source>
        <strain evidence="7 8">DSM 14552</strain>
    </source>
</reference>
<evidence type="ECO:0000256" key="4">
    <source>
        <dbReference type="ARBA" id="ARBA00022801"/>
    </source>
</evidence>
<dbReference type="SMART" id="SM00849">
    <property type="entry name" value="Lactamase_B"/>
    <property type="match status" value="1"/>
</dbReference>
<evidence type="ECO:0000256" key="3">
    <source>
        <dbReference type="ARBA" id="ARBA00022723"/>
    </source>
</evidence>
<comment type="caution">
    <text evidence="7">The sequence shown here is derived from an EMBL/GenBank/DDBJ whole genome shotgun (WGS) entry which is preliminary data.</text>
</comment>
<dbReference type="AlphaFoldDB" id="A0A7W5ZXC0"/>
<comment type="similarity">
    <text evidence="2">Belongs to the metallo-beta-lactamase superfamily.</text>
</comment>
<name>A0A7W5ZXC0_9SPHN</name>
<keyword evidence="4 7" id="KW-0378">Hydrolase</keyword>
<organism evidence="7 8">
    <name type="scientific">Novosphingobium hassiacum</name>
    <dbReference type="NCBI Taxonomy" id="173676"/>
    <lineage>
        <taxon>Bacteria</taxon>
        <taxon>Pseudomonadati</taxon>
        <taxon>Pseudomonadota</taxon>
        <taxon>Alphaproteobacteria</taxon>
        <taxon>Sphingomonadales</taxon>
        <taxon>Sphingomonadaceae</taxon>
        <taxon>Novosphingobium</taxon>
    </lineage>
</organism>
<protein>
    <submittedName>
        <fullName evidence="7">Glyoxylase-like metal-dependent hydrolase (Beta-lactamase superfamily II)</fullName>
    </submittedName>
</protein>
<feature type="domain" description="Metallo-beta-lactamase" evidence="6">
    <location>
        <begin position="83"/>
        <end position="279"/>
    </location>
</feature>
<dbReference type="Pfam" id="PF00753">
    <property type="entry name" value="Lactamase_B"/>
    <property type="match status" value="1"/>
</dbReference>
<dbReference type="Proteomes" id="UP000562395">
    <property type="component" value="Unassembled WGS sequence"/>
</dbReference>
<keyword evidence="3" id="KW-0479">Metal-binding</keyword>
<keyword evidence="5" id="KW-0862">Zinc</keyword>
<sequence>MSRFSKALIVLLLLLGAGYYWLLVDDGPASAPIRTIDIAQVRKAAVALPGDRPIALEYAVIATRRVPGALLAAGTGLRQITTGVMAWRIATPRGGIVVDSGLSPADAKRMGYTLYDKRAEALVGRWMDDAELIMFTHEHIDHVGGFLDRPHFENVAAKAVLSAGIVQGMTALWRENAQSLPTPRTLAPIEPIAPGVVLIQTPGHTPASQMIYVQLQNGREYLFAGDTASLANNVILKRPRARLLTDWVVKEDRVATLGWIEGLNALRSKNEKIVIIPSHDPEWIAATAQRDGFTAASTQPGP</sequence>
<gene>
    <name evidence="7" type="ORF">GGQ88_001515</name>
</gene>
<evidence type="ECO:0000313" key="8">
    <source>
        <dbReference type="Proteomes" id="UP000562395"/>
    </source>
</evidence>
<dbReference type="InterPro" id="IPR051013">
    <property type="entry name" value="MBL_superfamily_lactonases"/>
</dbReference>
<dbReference type="EMBL" id="JACICY010000003">
    <property type="protein sequence ID" value="MBB3860249.1"/>
    <property type="molecule type" value="Genomic_DNA"/>
</dbReference>
<dbReference type="GO" id="GO:0016787">
    <property type="term" value="F:hydrolase activity"/>
    <property type="evidence" value="ECO:0007669"/>
    <property type="project" value="UniProtKB-KW"/>
</dbReference>
<evidence type="ECO:0000259" key="6">
    <source>
        <dbReference type="SMART" id="SM00849"/>
    </source>
</evidence>
<evidence type="ECO:0000256" key="2">
    <source>
        <dbReference type="ARBA" id="ARBA00007749"/>
    </source>
</evidence>
<dbReference type="PANTHER" id="PTHR42978:SF2">
    <property type="entry name" value="102 KBASES UNSTABLE REGION: FROM 1 TO 119443"/>
    <property type="match status" value="1"/>
</dbReference>
<accession>A0A7W5ZXC0</accession>
<dbReference type="GO" id="GO:0046872">
    <property type="term" value="F:metal ion binding"/>
    <property type="evidence" value="ECO:0007669"/>
    <property type="project" value="UniProtKB-KW"/>
</dbReference>
<dbReference type="SUPFAM" id="SSF56281">
    <property type="entry name" value="Metallo-hydrolase/oxidoreductase"/>
    <property type="match status" value="1"/>
</dbReference>
<dbReference type="Gene3D" id="3.60.15.10">
    <property type="entry name" value="Ribonuclease Z/Hydroxyacylglutathione hydrolase-like"/>
    <property type="match status" value="1"/>
</dbReference>
<dbReference type="RefSeq" id="WP_183612531.1">
    <property type="nucleotide sequence ID" value="NZ_JACICY010000003.1"/>
</dbReference>
<evidence type="ECO:0000256" key="5">
    <source>
        <dbReference type="ARBA" id="ARBA00022833"/>
    </source>
</evidence>
<proteinExistence type="inferred from homology"/>
<dbReference type="InterPro" id="IPR001279">
    <property type="entry name" value="Metallo-B-lactamas"/>
</dbReference>
<evidence type="ECO:0000256" key="1">
    <source>
        <dbReference type="ARBA" id="ARBA00001947"/>
    </source>
</evidence>
<evidence type="ECO:0000313" key="7">
    <source>
        <dbReference type="EMBL" id="MBB3860249.1"/>
    </source>
</evidence>
<dbReference type="PANTHER" id="PTHR42978">
    <property type="entry name" value="QUORUM-QUENCHING LACTONASE YTNP-RELATED-RELATED"/>
    <property type="match status" value="1"/>
</dbReference>
<keyword evidence="8" id="KW-1185">Reference proteome</keyword>
<dbReference type="InterPro" id="IPR036866">
    <property type="entry name" value="RibonucZ/Hydroxyglut_hydro"/>
</dbReference>
<comment type="cofactor">
    <cofactor evidence="1">
        <name>Zn(2+)</name>
        <dbReference type="ChEBI" id="CHEBI:29105"/>
    </cofactor>
</comment>